<evidence type="ECO:0000256" key="4">
    <source>
        <dbReference type="ARBA" id="ARBA00022741"/>
    </source>
</evidence>
<dbReference type="Pfam" id="PF07714">
    <property type="entry name" value="PK_Tyr_Ser-Thr"/>
    <property type="match status" value="1"/>
</dbReference>
<evidence type="ECO:0000256" key="12">
    <source>
        <dbReference type="PROSITE-ProRule" id="PRU10141"/>
    </source>
</evidence>
<dbReference type="InterPro" id="IPR020635">
    <property type="entry name" value="Tyr_kinase_cat_dom"/>
</dbReference>
<dbReference type="GO" id="GO:0012505">
    <property type="term" value="C:endomembrane system"/>
    <property type="evidence" value="ECO:0007669"/>
    <property type="project" value="UniProtKB-SubCell"/>
</dbReference>
<dbReference type="InterPro" id="IPR017441">
    <property type="entry name" value="Protein_kinase_ATP_BS"/>
</dbReference>
<dbReference type="Gene3D" id="3.30.505.10">
    <property type="entry name" value="SH2 domain"/>
    <property type="match status" value="1"/>
</dbReference>
<dbReference type="PROSITE" id="PS00109">
    <property type="entry name" value="PROTEIN_KINASE_TYR"/>
    <property type="match status" value="1"/>
</dbReference>
<evidence type="ECO:0000256" key="5">
    <source>
        <dbReference type="ARBA" id="ARBA00022777"/>
    </source>
</evidence>
<keyword evidence="4 12" id="KW-0547">Nucleotide-binding</keyword>
<dbReference type="InterPro" id="IPR050198">
    <property type="entry name" value="Non-receptor_tyrosine_kinases"/>
</dbReference>
<dbReference type="Pfam" id="PF00018">
    <property type="entry name" value="SH3_1"/>
    <property type="match status" value="1"/>
</dbReference>
<dbReference type="InterPro" id="IPR036028">
    <property type="entry name" value="SH3-like_dom_sf"/>
</dbReference>
<dbReference type="GO" id="GO:0004715">
    <property type="term" value="F:non-membrane spanning protein tyrosine kinase activity"/>
    <property type="evidence" value="ECO:0007669"/>
    <property type="project" value="UniProtKB-EC"/>
</dbReference>
<dbReference type="Gene3D" id="2.30.30.40">
    <property type="entry name" value="SH3 Domains"/>
    <property type="match status" value="1"/>
</dbReference>
<dbReference type="SUPFAM" id="SSF55550">
    <property type="entry name" value="SH2 domain"/>
    <property type="match status" value="1"/>
</dbReference>
<dbReference type="InterPro" id="IPR000719">
    <property type="entry name" value="Prot_kinase_dom"/>
</dbReference>
<feature type="domain" description="Protein kinase" evidence="17">
    <location>
        <begin position="263"/>
        <end position="521"/>
    </location>
</feature>
<name>A0A7J7K407_BUGNE</name>
<evidence type="ECO:0000256" key="10">
    <source>
        <dbReference type="PROSITE-ProRule" id="PRU00191"/>
    </source>
</evidence>
<comment type="subcellular location">
    <subcellularLocation>
        <location evidence="1">Endomembrane system</location>
    </subcellularLocation>
</comment>
<protein>
    <recommendedName>
        <fullName evidence="13">Tyrosine-protein kinase</fullName>
        <ecNumber evidence="13">2.7.10.2</ecNumber>
    </recommendedName>
</protein>
<comment type="similarity">
    <text evidence="13">Belongs to the protein kinase superfamily. Tyr protein kinase family.</text>
</comment>
<dbReference type="EC" id="2.7.10.2" evidence="13"/>
<feature type="compositionally biased region" description="Low complexity" evidence="14">
    <location>
        <begin position="55"/>
        <end position="73"/>
    </location>
</feature>
<dbReference type="PROSITE" id="PS00107">
    <property type="entry name" value="PROTEIN_KINASE_ATP"/>
    <property type="match status" value="1"/>
</dbReference>
<comment type="caution">
    <text evidence="18">The sequence shown here is derived from an EMBL/GenBank/DDBJ whole genome shotgun (WGS) entry which is preliminary data.</text>
</comment>
<dbReference type="CDD" id="cd00192">
    <property type="entry name" value="PTKc"/>
    <property type="match status" value="1"/>
</dbReference>
<dbReference type="SUPFAM" id="SSF56112">
    <property type="entry name" value="Protein kinase-like (PK-like)"/>
    <property type="match status" value="1"/>
</dbReference>
<dbReference type="Gene3D" id="1.10.510.10">
    <property type="entry name" value="Transferase(Phosphotransferase) domain 1"/>
    <property type="match status" value="1"/>
</dbReference>
<dbReference type="SMART" id="SM00252">
    <property type="entry name" value="SH2"/>
    <property type="match status" value="1"/>
</dbReference>
<dbReference type="SUPFAM" id="SSF50044">
    <property type="entry name" value="SH3-domain"/>
    <property type="match status" value="1"/>
</dbReference>
<dbReference type="OrthoDB" id="28230at2759"/>
<evidence type="ECO:0000256" key="9">
    <source>
        <dbReference type="ARBA" id="ARBA00051245"/>
    </source>
</evidence>
<sequence>MPSSITVSKLFYFIFTKPKSPGTGRQTLTASPKLIRKSDQVAQSRPSDGPKKLLDLPLPEPNNRSSSSSLPSPSLQKKYVLVCFDYVGENLDDLSICKGEKLEIIDDKTEPFWWQARNAAGRIGFIPFNYVTEIKSTAVESYPWFFSDMDRPQAERLLKEDGREGVYLVRRSNQANCYTVGIFTKESRPDCGIVRHYHIKTNERGEYYLSDVHAKPSIPEVIGYHSQNAGGLVTRLRFYLHEKPAPPTVGLTHGKFKIESNELEFEKRLGKGNFGEVWKAKYKGKKDVAVKMTLPNLVDDYEFVNEAKLMMQLQNDHLVQLYGVCEKPNLLIVTEYMEEGALLDYLKKNKSRLLTQTTSCLDIVKQVCEGMAYLEEMKLIHRDLAARNCLVGSSDYGYIVKVADFGLSRCVSDDQYTCSVGARFPIRWASPEVLLLTKFSSKSDVWAFGVLMYEVFTCGDVPYHNLPRNQDVVEYVSKKRRCLPCPRNCSPSIYNNIMVKCMQYKEEMRPKFSELRNLLSLDWSQS</sequence>
<feature type="domain" description="SH2" evidence="15">
    <location>
        <begin position="144"/>
        <end position="240"/>
    </location>
</feature>
<dbReference type="FunFam" id="1.10.510.10:FF:001512">
    <property type="entry name" value="Receptor tyrosine-protein kinase erbB-2"/>
    <property type="match status" value="1"/>
</dbReference>
<feature type="region of interest" description="Disordered" evidence="14">
    <location>
        <begin position="20"/>
        <end position="73"/>
    </location>
</feature>
<proteinExistence type="inferred from homology"/>
<keyword evidence="3 13" id="KW-0808">Transferase</keyword>
<reference evidence="18" key="1">
    <citation type="submission" date="2020-06" db="EMBL/GenBank/DDBJ databases">
        <title>Draft genome of Bugula neritina, a colonial animal packing powerful symbionts and potential medicines.</title>
        <authorList>
            <person name="Rayko M."/>
        </authorList>
    </citation>
    <scope>NUCLEOTIDE SEQUENCE [LARGE SCALE GENOMIC DNA]</scope>
    <source>
        <strain evidence="18">Kwan_BN1</strain>
    </source>
</reference>
<dbReference type="PRINTS" id="PR00109">
    <property type="entry name" value="TYRKINASE"/>
</dbReference>
<dbReference type="PRINTS" id="PR00401">
    <property type="entry name" value="SH2DOMAIN"/>
</dbReference>
<dbReference type="GO" id="GO:0030182">
    <property type="term" value="P:neuron differentiation"/>
    <property type="evidence" value="ECO:0007669"/>
    <property type="project" value="UniProtKB-ARBA"/>
</dbReference>
<evidence type="ECO:0000256" key="11">
    <source>
        <dbReference type="PROSITE-ProRule" id="PRU00192"/>
    </source>
</evidence>
<organism evidence="18 19">
    <name type="scientific">Bugula neritina</name>
    <name type="common">Brown bryozoan</name>
    <name type="synonym">Sertularia neritina</name>
    <dbReference type="NCBI Taxonomy" id="10212"/>
    <lineage>
        <taxon>Eukaryota</taxon>
        <taxon>Metazoa</taxon>
        <taxon>Spiralia</taxon>
        <taxon>Lophotrochozoa</taxon>
        <taxon>Bryozoa</taxon>
        <taxon>Gymnolaemata</taxon>
        <taxon>Cheilostomatida</taxon>
        <taxon>Flustrina</taxon>
        <taxon>Buguloidea</taxon>
        <taxon>Bugulidae</taxon>
        <taxon>Bugula</taxon>
    </lineage>
</organism>
<dbReference type="PROSITE" id="PS50001">
    <property type="entry name" value="SH2"/>
    <property type="match status" value="1"/>
</dbReference>
<dbReference type="EMBL" id="VXIV02001515">
    <property type="protein sequence ID" value="KAF6032306.1"/>
    <property type="molecule type" value="Genomic_DNA"/>
</dbReference>
<dbReference type="SMART" id="SM00219">
    <property type="entry name" value="TyrKc"/>
    <property type="match status" value="1"/>
</dbReference>
<evidence type="ECO:0000256" key="1">
    <source>
        <dbReference type="ARBA" id="ARBA00004308"/>
    </source>
</evidence>
<accession>A0A7J7K407</accession>
<evidence type="ECO:0000256" key="3">
    <source>
        <dbReference type="ARBA" id="ARBA00022679"/>
    </source>
</evidence>
<evidence type="ECO:0000259" key="15">
    <source>
        <dbReference type="PROSITE" id="PS50001"/>
    </source>
</evidence>
<dbReference type="PANTHER" id="PTHR24418">
    <property type="entry name" value="TYROSINE-PROTEIN KINASE"/>
    <property type="match status" value="1"/>
</dbReference>
<dbReference type="SMART" id="SM00326">
    <property type="entry name" value="SH3"/>
    <property type="match status" value="1"/>
</dbReference>
<feature type="domain" description="SH3" evidence="16">
    <location>
        <begin position="75"/>
        <end position="136"/>
    </location>
</feature>
<keyword evidence="6 12" id="KW-0067">ATP-binding</keyword>
<keyword evidence="19" id="KW-1185">Reference proteome</keyword>
<comment type="catalytic activity">
    <reaction evidence="9 13">
        <text>L-tyrosyl-[protein] + ATP = O-phospho-L-tyrosyl-[protein] + ADP + H(+)</text>
        <dbReference type="Rhea" id="RHEA:10596"/>
        <dbReference type="Rhea" id="RHEA-COMP:10136"/>
        <dbReference type="Rhea" id="RHEA-COMP:20101"/>
        <dbReference type="ChEBI" id="CHEBI:15378"/>
        <dbReference type="ChEBI" id="CHEBI:30616"/>
        <dbReference type="ChEBI" id="CHEBI:46858"/>
        <dbReference type="ChEBI" id="CHEBI:61978"/>
        <dbReference type="ChEBI" id="CHEBI:456216"/>
        <dbReference type="EC" id="2.7.10.2"/>
    </reaction>
</comment>
<dbReference type="InterPro" id="IPR011009">
    <property type="entry name" value="Kinase-like_dom_sf"/>
</dbReference>
<evidence type="ECO:0000259" key="16">
    <source>
        <dbReference type="PROSITE" id="PS50002"/>
    </source>
</evidence>
<evidence type="ECO:0000313" key="19">
    <source>
        <dbReference type="Proteomes" id="UP000593567"/>
    </source>
</evidence>
<keyword evidence="2 11" id="KW-0728">SH3 domain</keyword>
<dbReference type="AlphaFoldDB" id="A0A7J7K407"/>
<keyword evidence="10" id="KW-0727">SH2 domain</keyword>
<evidence type="ECO:0000256" key="2">
    <source>
        <dbReference type="ARBA" id="ARBA00022443"/>
    </source>
</evidence>
<evidence type="ECO:0000256" key="13">
    <source>
        <dbReference type="RuleBase" id="RU362096"/>
    </source>
</evidence>
<keyword evidence="5 13" id="KW-0418">Kinase</keyword>
<dbReference type="InterPro" id="IPR001245">
    <property type="entry name" value="Ser-Thr/Tyr_kinase_cat_dom"/>
</dbReference>
<dbReference type="GO" id="GO:0050793">
    <property type="term" value="P:regulation of developmental process"/>
    <property type="evidence" value="ECO:0007669"/>
    <property type="project" value="UniProtKB-ARBA"/>
</dbReference>
<evidence type="ECO:0000313" key="18">
    <source>
        <dbReference type="EMBL" id="KAF6032306.1"/>
    </source>
</evidence>
<dbReference type="InterPro" id="IPR000980">
    <property type="entry name" value="SH2"/>
</dbReference>
<gene>
    <name evidence="18" type="ORF">EB796_009381</name>
</gene>
<evidence type="ECO:0000259" key="17">
    <source>
        <dbReference type="PROSITE" id="PS50011"/>
    </source>
</evidence>
<evidence type="ECO:0000256" key="8">
    <source>
        <dbReference type="ARBA" id="ARBA00023137"/>
    </source>
</evidence>
<dbReference type="InterPro" id="IPR036860">
    <property type="entry name" value="SH2_dom_sf"/>
</dbReference>
<dbReference type="GO" id="GO:0005524">
    <property type="term" value="F:ATP binding"/>
    <property type="evidence" value="ECO:0007669"/>
    <property type="project" value="UniProtKB-UniRule"/>
</dbReference>
<dbReference type="PROSITE" id="PS50011">
    <property type="entry name" value="PROTEIN_KINASE_DOM"/>
    <property type="match status" value="1"/>
</dbReference>
<dbReference type="InterPro" id="IPR001452">
    <property type="entry name" value="SH3_domain"/>
</dbReference>
<evidence type="ECO:0000256" key="14">
    <source>
        <dbReference type="SAM" id="MobiDB-lite"/>
    </source>
</evidence>
<dbReference type="GO" id="GO:0048468">
    <property type="term" value="P:cell development"/>
    <property type="evidence" value="ECO:0007669"/>
    <property type="project" value="UniProtKB-ARBA"/>
</dbReference>
<dbReference type="PROSITE" id="PS50002">
    <property type="entry name" value="SH3"/>
    <property type="match status" value="1"/>
</dbReference>
<feature type="binding site" evidence="12">
    <location>
        <position position="291"/>
    </location>
    <ligand>
        <name>ATP</name>
        <dbReference type="ChEBI" id="CHEBI:30616"/>
    </ligand>
</feature>
<keyword evidence="8 13" id="KW-0829">Tyrosine-protein kinase</keyword>
<keyword evidence="7" id="KW-0472">Membrane</keyword>
<dbReference type="Pfam" id="PF00017">
    <property type="entry name" value="SH2"/>
    <property type="match status" value="1"/>
</dbReference>
<evidence type="ECO:0000256" key="7">
    <source>
        <dbReference type="ARBA" id="ARBA00023136"/>
    </source>
</evidence>
<dbReference type="Proteomes" id="UP000593567">
    <property type="component" value="Unassembled WGS sequence"/>
</dbReference>
<evidence type="ECO:0000256" key="6">
    <source>
        <dbReference type="ARBA" id="ARBA00022840"/>
    </source>
</evidence>
<dbReference type="InterPro" id="IPR008266">
    <property type="entry name" value="Tyr_kinase_AS"/>
</dbReference>